<reference evidence="1 2" key="1">
    <citation type="submission" date="2016-10" db="EMBL/GenBank/DDBJ databases">
        <authorList>
            <person name="de Groot N.N."/>
        </authorList>
    </citation>
    <scope>NUCLEOTIDE SEQUENCE [LARGE SCALE GENOMIC DNA]</scope>
    <source>
        <strain evidence="1 2">CGMCC 1.3442</strain>
    </source>
</reference>
<evidence type="ECO:0000313" key="2">
    <source>
        <dbReference type="Proteomes" id="UP000199334"/>
    </source>
</evidence>
<name>A0A1H0AV44_9BACI</name>
<keyword evidence="2" id="KW-1185">Reference proteome</keyword>
<accession>A0A1H0AV44</accession>
<sequence length="31" mass="3704">MGPNKTFILVNMFENAYKYIRLENLLWTKGV</sequence>
<proteinExistence type="predicted"/>
<dbReference type="EMBL" id="FNIG01000004">
    <property type="protein sequence ID" value="SDN37241.1"/>
    <property type="molecule type" value="Genomic_DNA"/>
</dbReference>
<evidence type="ECO:0000313" key="1">
    <source>
        <dbReference type="EMBL" id="SDN37241.1"/>
    </source>
</evidence>
<dbReference type="AlphaFoldDB" id="A0A1H0AV44"/>
<dbReference type="Proteomes" id="UP000199334">
    <property type="component" value="Unassembled WGS sequence"/>
</dbReference>
<organism evidence="1 2">
    <name type="scientific">Tenuibacillus multivorans</name>
    <dbReference type="NCBI Taxonomy" id="237069"/>
    <lineage>
        <taxon>Bacteria</taxon>
        <taxon>Bacillati</taxon>
        <taxon>Bacillota</taxon>
        <taxon>Bacilli</taxon>
        <taxon>Bacillales</taxon>
        <taxon>Bacillaceae</taxon>
        <taxon>Tenuibacillus</taxon>
    </lineage>
</organism>
<protein>
    <submittedName>
        <fullName evidence="1">Uncharacterized protein</fullName>
    </submittedName>
</protein>
<gene>
    <name evidence="1" type="ORF">SAMN05216498_2087</name>
</gene>